<evidence type="ECO:0000313" key="3">
    <source>
        <dbReference type="EMBL" id="TDG94707.1"/>
    </source>
</evidence>
<name>A0A269YPH4_9LACO</name>
<dbReference type="Proteomes" id="UP000294668">
    <property type="component" value="Unassembled WGS sequence"/>
</dbReference>
<evidence type="ECO:0000313" key="1">
    <source>
        <dbReference type="EMBL" id="GAW72315.1"/>
    </source>
</evidence>
<dbReference type="EMBL" id="NCXI01000007">
    <property type="protein sequence ID" value="PAK87230.1"/>
    <property type="molecule type" value="Genomic_DNA"/>
</dbReference>
<keyword evidence="6" id="KW-1185">Reference proteome</keyword>
<evidence type="ECO:0000313" key="4">
    <source>
        <dbReference type="Proteomes" id="UP000214739"/>
    </source>
</evidence>
<dbReference type="Proteomes" id="UP000214739">
    <property type="component" value="Unassembled WGS sequence"/>
</dbReference>
<organism evidence="2 5">
    <name type="scientific">Lentilactobacillus parakefiri</name>
    <dbReference type="NCBI Taxonomy" id="152332"/>
    <lineage>
        <taxon>Bacteria</taxon>
        <taxon>Bacillati</taxon>
        <taxon>Bacillota</taxon>
        <taxon>Bacilli</taxon>
        <taxon>Lactobacillales</taxon>
        <taxon>Lactobacillaceae</taxon>
        <taxon>Lentilactobacillus</taxon>
    </lineage>
</organism>
<dbReference type="Proteomes" id="UP000216802">
    <property type="component" value="Unassembled WGS sequence"/>
</dbReference>
<reference evidence="3" key="4">
    <citation type="submission" date="2019-02" db="EMBL/GenBank/DDBJ databases">
        <authorList>
            <person name="Buron G."/>
            <person name="Chaylann A."/>
            <person name="Dolejs I."/>
            <person name="Forster J."/>
            <person name="Miks M.H."/>
        </authorList>
    </citation>
    <scope>NUCLEOTIDE SEQUENCE</scope>
    <source>
        <strain evidence="3">DSM 10551</strain>
    </source>
</reference>
<reference evidence="1 4" key="1">
    <citation type="journal article" date="2017" name="Biosci Microbiota Food Health">
        <title>Genomic characterization reconfirms the taxonomic status of Lactobacillus parakefiri.</title>
        <authorList>
            <person name="Tanizawa Y."/>
            <person name="Kobayashi H."/>
            <person name="Kaminuma E."/>
            <person name="Sakamoto M."/>
            <person name="Ohkuma M."/>
            <person name="Nakamura Y."/>
            <person name="Arita M."/>
            <person name="Tohno M."/>
        </authorList>
    </citation>
    <scope>NUCLEOTIDE SEQUENCE [LARGE SCALE GENOMIC DNA]</scope>
    <source>
        <strain evidence="1 4">JCM 8573</strain>
    </source>
</reference>
<gene>
    <name evidence="2" type="ORF">B8W98_01800</name>
    <name evidence="3" type="ORF">C5L28_000992</name>
    <name evidence="1" type="ORF">LPKJCM_01428</name>
</gene>
<reference evidence="2 5" key="2">
    <citation type="submission" date="2017-04" db="EMBL/GenBank/DDBJ databases">
        <title>Kefir bacterial isolates.</title>
        <authorList>
            <person name="Kim Y."/>
            <person name="Blasche S."/>
            <person name="Patil K.R."/>
        </authorList>
    </citation>
    <scope>NUCLEOTIDE SEQUENCE [LARGE SCALE GENOMIC DNA]</scope>
    <source>
        <strain evidence="2 5">OG2</strain>
    </source>
</reference>
<evidence type="ECO:0000313" key="6">
    <source>
        <dbReference type="Proteomes" id="UP000294668"/>
    </source>
</evidence>
<dbReference type="EMBL" id="BDGB01000065">
    <property type="protein sequence ID" value="GAW72315.1"/>
    <property type="molecule type" value="Genomic_DNA"/>
</dbReference>
<dbReference type="OrthoDB" id="2318276at2"/>
<dbReference type="AlphaFoldDB" id="A0A269YPH4"/>
<protein>
    <submittedName>
        <fullName evidence="2">Uncharacterized protein</fullName>
    </submittedName>
</protein>
<reference evidence="3 6" key="3">
    <citation type="journal article" date="2019" name="Appl. Microbiol. Biotechnol.">
        <title>Uncovering carbohydrate metabolism through a genotype-phenotype association study of 56 lactic acid bacteria genomes.</title>
        <authorList>
            <person name="Buron-Moles G."/>
            <person name="Chailyan A."/>
            <person name="Dolejs I."/>
            <person name="Forster J."/>
            <person name="Miks M.H."/>
        </authorList>
    </citation>
    <scope>NUCLEOTIDE SEQUENCE [LARGE SCALE GENOMIC DNA]</scope>
    <source>
        <strain evidence="3 6">DSM 10551</strain>
    </source>
</reference>
<comment type="caution">
    <text evidence="2">The sequence shown here is derived from an EMBL/GenBank/DDBJ whole genome shotgun (WGS) entry which is preliminary data.</text>
</comment>
<sequence length="179" mass="21041">MTHKKVIMISSLLVILVATLVGTWAFQPQQKHRRASETPVVRRSYLPLSTKMFYQHPKMRDSAIIYFAIKHLHIQRWQEVADFKAGWQVERYQKAGKWQYLVWPDQNIGDQEKQLTPNWFEISKDHRVTYHSFEVHTAASDEDQHATVAINRIVTQINADRAAGTVRRMTRHLTIKVHN</sequence>
<evidence type="ECO:0000313" key="2">
    <source>
        <dbReference type="EMBL" id="PAK87230.1"/>
    </source>
</evidence>
<evidence type="ECO:0000313" key="5">
    <source>
        <dbReference type="Proteomes" id="UP000216802"/>
    </source>
</evidence>
<proteinExistence type="predicted"/>
<dbReference type="EMBL" id="PUFL01000013">
    <property type="protein sequence ID" value="TDG94707.1"/>
    <property type="molecule type" value="Genomic_DNA"/>
</dbReference>
<dbReference type="RefSeq" id="WP_057961438.1">
    <property type="nucleotide sequence ID" value="NZ_BAAAXO010000064.1"/>
</dbReference>
<accession>A0A269YPH4</accession>